<dbReference type="GO" id="GO:0003723">
    <property type="term" value="F:RNA binding"/>
    <property type="evidence" value="ECO:0007669"/>
    <property type="project" value="TreeGrafter"/>
</dbReference>
<dbReference type="GO" id="GO:0005524">
    <property type="term" value="F:ATP binding"/>
    <property type="evidence" value="ECO:0007669"/>
    <property type="project" value="UniProtKB-KW"/>
</dbReference>
<reference evidence="9" key="1">
    <citation type="submission" date="2020-08" db="EMBL/GenBank/DDBJ databases">
        <title>Plant Genome Project.</title>
        <authorList>
            <person name="Zhang R.-G."/>
        </authorList>
    </citation>
    <scope>NUCLEOTIDE SEQUENCE</scope>
    <source>
        <strain evidence="9">WSP0</strain>
        <tissue evidence="9">Leaf</tissue>
    </source>
</reference>
<feature type="compositionally biased region" description="Basic residues" evidence="7">
    <location>
        <begin position="61"/>
        <end position="70"/>
    </location>
</feature>
<evidence type="ECO:0000313" key="10">
    <source>
        <dbReference type="Proteomes" id="UP000823749"/>
    </source>
</evidence>
<name>A0AAV6KY97_9ERIC</name>
<sequence>MENQGISFLLKTLVLALKIPSSIRFPLNHGHLSPHAISISLDRPCSRGKGGGDSNAIILPGKRRNKTKGKSQVHEQLRTKKNLKLTKCQKRKLNNIEVGVLVQLQTVLILFCVYQTWNDSLFMPRRRRRKALLLSKSIETLEKYKIQDDAYSLMWSSRNLSQVETVRERRRRAVQLSKVDLPMPLSDQPFKRKAAVSPSCEIEPDSDTIQSTKGIDRNNLWQPVTAERDVIKKFLLLWDLPKNHFLALDLVQLMDMVLPFQLRKLPTKLMTVAFAKMLRILSPPHSTDRVVESPKMHISNASNLADCPPQRGLTAPVVVHVSRKKEVENKRKDLPIVMWEQEIMEAINENSTVIICGKTGCGETTQVPQATSFMKLALVQTSLGVDVYEEQQRKVFSGQRISPENRISPQKLVLMSATLRVDDFVSGISIFDNPPPVIEIPTRQYPVTIIFSKRTEIVDYVGQDYMKREVQYLCRMLRKASKDIVGDSSKINMEKEVSTVLAENDIEENDTSEVSEAFEMHRNSCHNQTDRFSSYDEDHDDLDDIESDFSDDLGTDSDFEGADDVELLNQKTEIRNDLSEFFGEEGSLASLKASFEVLARKTTLNLESDDKQVVTSTSEGCSNQPISIVGEKRGGVGLCAGAMCVLPLYANLCESAQRCVFKEIKEGERLVVIATNVAETSLTIKGRAGRTGPGCCYRLYSSAAFNNIFPDFSIAEILREPVDGVVLLLKSMGVPEESKLREQLLQLVFNGSLCGLQQEFSWTHGTIKDVKLAWRVSSDKHPLRLEEEELLGKAICASWADRVAKHIERVSASEEDRKVHATRYQACMVRETVFLRRRSSVSRLAPEFLVYNPKPYYNPELDQIFSWVVPTFGPHRWQLPLHGLPITKDPCKVAVFAAAALLEGHVLPCLISVGKFLAASPASILRPEASGQRRAGNLLNKLKTRHHVKRGWDENPRELHSEILDWFQAGFRDQFEDLWAKMHHKVLLDPEERFPKRIKRAIKEK</sequence>
<protein>
    <recommendedName>
        <fullName evidence="1">RNA helicase</fullName>
        <ecNumber evidence="1">3.6.4.13</ecNumber>
    </recommendedName>
</protein>
<keyword evidence="10" id="KW-1185">Reference proteome</keyword>
<dbReference type="PANTHER" id="PTHR18934">
    <property type="entry name" value="ATP-DEPENDENT RNA HELICASE"/>
    <property type="match status" value="1"/>
</dbReference>
<feature type="region of interest" description="Disordered" evidence="7">
    <location>
        <begin position="48"/>
        <end position="70"/>
    </location>
</feature>
<dbReference type="GO" id="GO:0003724">
    <property type="term" value="F:RNA helicase activity"/>
    <property type="evidence" value="ECO:0007669"/>
    <property type="project" value="UniProtKB-EC"/>
</dbReference>
<dbReference type="InterPro" id="IPR056371">
    <property type="entry name" value="DHX37-like_C"/>
</dbReference>
<dbReference type="EC" id="3.6.4.13" evidence="1"/>
<dbReference type="GO" id="GO:0005730">
    <property type="term" value="C:nucleolus"/>
    <property type="evidence" value="ECO:0007669"/>
    <property type="project" value="TreeGrafter"/>
</dbReference>
<evidence type="ECO:0000256" key="1">
    <source>
        <dbReference type="ARBA" id="ARBA00012552"/>
    </source>
</evidence>
<evidence type="ECO:0000256" key="2">
    <source>
        <dbReference type="ARBA" id="ARBA00022741"/>
    </source>
</evidence>
<dbReference type="GO" id="GO:0016787">
    <property type="term" value="F:hydrolase activity"/>
    <property type="evidence" value="ECO:0007669"/>
    <property type="project" value="UniProtKB-KW"/>
</dbReference>
<keyword evidence="5" id="KW-0067">ATP-binding</keyword>
<keyword evidence="3" id="KW-0378">Hydrolase</keyword>
<evidence type="ECO:0000256" key="5">
    <source>
        <dbReference type="ARBA" id="ARBA00022840"/>
    </source>
</evidence>
<dbReference type="GO" id="GO:0000462">
    <property type="term" value="P:maturation of SSU-rRNA from tricistronic rRNA transcript (SSU-rRNA, 5.8S rRNA, LSU-rRNA)"/>
    <property type="evidence" value="ECO:0007669"/>
    <property type="project" value="TreeGrafter"/>
</dbReference>
<dbReference type="Gene3D" id="3.40.50.300">
    <property type="entry name" value="P-loop containing nucleotide triphosphate hydrolases"/>
    <property type="match status" value="2"/>
</dbReference>
<evidence type="ECO:0000256" key="6">
    <source>
        <dbReference type="ARBA" id="ARBA00047984"/>
    </source>
</evidence>
<dbReference type="Proteomes" id="UP000823749">
    <property type="component" value="Chromosome 3"/>
</dbReference>
<comment type="caution">
    <text evidence="9">The sequence shown here is derived from an EMBL/GenBank/DDBJ whole genome shotgun (WGS) entry which is preliminary data.</text>
</comment>
<gene>
    <name evidence="9" type="ORF">RHGRI_007366</name>
</gene>
<organism evidence="9 10">
    <name type="scientific">Rhododendron griersonianum</name>
    <dbReference type="NCBI Taxonomy" id="479676"/>
    <lineage>
        <taxon>Eukaryota</taxon>
        <taxon>Viridiplantae</taxon>
        <taxon>Streptophyta</taxon>
        <taxon>Embryophyta</taxon>
        <taxon>Tracheophyta</taxon>
        <taxon>Spermatophyta</taxon>
        <taxon>Magnoliopsida</taxon>
        <taxon>eudicotyledons</taxon>
        <taxon>Gunneridae</taxon>
        <taxon>Pentapetalae</taxon>
        <taxon>asterids</taxon>
        <taxon>Ericales</taxon>
        <taxon>Ericaceae</taxon>
        <taxon>Ericoideae</taxon>
        <taxon>Rhodoreae</taxon>
        <taxon>Rhododendron</taxon>
    </lineage>
</organism>
<evidence type="ECO:0000259" key="8">
    <source>
        <dbReference type="Pfam" id="PF23362"/>
    </source>
</evidence>
<comment type="catalytic activity">
    <reaction evidence="6">
        <text>ATP + H2O = ADP + phosphate + H(+)</text>
        <dbReference type="Rhea" id="RHEA:13065"/>
        <dbReference type="ChEBI" id="CHEBI:15377"/>
        <dbReference type="ChEBI" id="CHEBI:15378"/>
        <dbReference type="ChEBI" id="CHEBI:30616"/>
        <dbReference type="ChEBI" id="CHEBI:43474"/>
        <dbReference type="ChEBI" id="CHEBI:456216"/>
        <dbReference type="EC" id="3.6.4.13"/>
    </reaction>
</comment>
<keyword evidence="2" id="KW-0547">Nucleotide-binding</keyword>
<evidence type="ECO:0000313" key="9">
    <source>
        <dbReference type="EMBL" id="KAG5557081.1"/>
    </source>
</evidence>
<evidence type="ECO:0000256" key="7">
    <source>
        <dbReference type="SAM" id="MobiDB-lite"/>
    </source>
</evidence>
<proteinExistence type="predicted"/>
<dbReference type="AlphaFoldDB" id="A0AAV6KY97"/>
<accession>A0AAV6KY97</accession>
<keyword evidence="4" id="KW-0347">Helicase</keyword>
<dbReference type="EMBL" id="JACTNZ010000003">
    <property type="protein sequence ID" value="KAG5557081.1"/>
    <property type="molecule type" value="Genomic_DNA"/>
</dbReference>
<feature type="domain" description="ATP-dependent RNA helicase DHX37-like C-terminal" evidence="8">
    <location>
        <begin position="913"/>
        <end position="982"/>
    </location>
</feature>
<dbReference type="Pfam" id="PF23362">
    <property type="entry name" value="DHX37_C"/>
    <property type="match status" value="1"/>
</dbReference>
<dbReference type="SUPFAM" id="SSF52540">
    <property type="entry name" value="P-loop containing nucleoside triphosphate hydrolases"/>
    <property type="match status" value="1"/>
</dbReference>
<evidence type="ECO:0000256" key="3">
    <source>
        <dbReference type="ARBA" id="ARBA00022801"/>
    </source>
</evidence>
<dbReference type="PANTHER" id="PTHR18934:SF99">
    <property type="entry name" value="ATP-DEPENDENT RNA HELICASE DHX37-RELATED"/>
    <property type="match status" value="1"/>
</dbReference>
<dbReference type="InterPro" id="IPR027417">
    <property type="entry name" value="P-loop_NTPase"/>
</dbReference>
<evidence type="ECO:0000256" key="4">
    <source>
        <dbReference type="ARBA" id="ARBA00022806"/>
    </source>
</evidence>